<dbReference type="AlphaFoldDB" id="A0A1F5HMD7"/>
<comment type="caution">
    <text evidence="3">The sequence shown here is derived from an EMBL/GenBank/DDBJ whole genome shotgun (WGS) entry which is preliminary data.</text>
</comment>
<feature type="transmembrane region" description="Helical" evidence="1">
    <location>
        <begin position="196"/>
        <end position="217"/>
    </location>
</feature>
<name>A0A1F5HMD7_9BACT</name>
<organism evidence="3 4">
    <name type="scientific">Candidatus Curtissbacteria bacterium RIFCSPHIGHO2_12_FULL_41_17</name>
    <dbReference type="NCBI Taxonomy" id="1797722"/>
    <lineage>
        <taxon>Bacteria</taxon>
        <taxon>Candidatus Curtissiibacteriota</taxon>
    </lineage>
</organism>
<reference evidence="3 4" key="1">
    <citation type="journal article" date="2016" name="Nat. Commun.">
        <title>Thousands of microbial genomes shed light on interconnected biogeochemical processes in an aquifer system.</title>
        <authorList>
            <person name="Anantharaman K."/>
            <person name="Brown C.T."/>
            <person name="Hug L.A."/>
            <person name="Sharon I."/>
            <person name="Castelle C.J."/>
            <person name="Probst A.J."/>
            <person name="Thomas B.C."/>
            <person name="Singh A."/>
            <person name="Wilkins M.J."/>
            <person name="Karaoz U."/>
            <person name="Brodie E.L."/>
            <person name="Williams K.H."/>
            <person name="Hubbard S.S."/>
            <person name="Banfield J.F."/>
        </authorList>
    </citation>
    <scope>NUCLEOTIDE SEQUENCE [LARGE SCALE GENOMIC DNA]</scope>
</reference>
<evidence type="ECO:0000256" key="1">
    <source>
        <dbReference type="SAM" id="Phobius"/>
    </source>
</evidence>
<feature type="chain" id="PRO_5009518800" evidence="2">
    <location>
        <begin position="23"/>
        <end position="226"/>
    </location>
</feature>
<gene>
    <name evidence="3" type="ORF">A3F45_03485</name>
</gene>
<proteinExistence type="predicted"/>
<dbReference type="Proteomes" id="UP000178369">
    <property type="component" value="Unassembled WGS sequence"/>
</dbReference>
<keyword evidence="1" id="KW-1133">Transmembrane helix</keyword>
<keyword evidence="1" id="KW-0472">Membrane</keyword>
<feature type="signal peptide" evidence="2">
    <location>
        <begin position="1"/>
        <end position="22"/>
    </location>
</feature>
<feature type="transmembrane region" description="Helical" evidence="1">
    <location>
        <begin position="153"/>
        <end position="175"/>
    </location>
</feature>
<accession>A0A1F5HMD7</accession>
<keyword evidence="2" id="KW-0732">Signal</keyword>
<sequence>MIKKFFLVLFFLILNLATVPFMAPTSAKVTLNSDCDLLILDDPFMACEVTVRGDSTDNGQQVIVQLLHKTGTVIQSKECTIEPFFDLKTTGYKCTVNFALSLVVFKNVDSIVAIDKNTSEVLYQTSLTVSGKNPCGTECETALGNIPTDAGAFAGKILSIATGLAGGIAFILMVIGAIRVLTSTGNPQNVNAGRDMIVAAVAGLLFLIFSVLILRFIGVEILDLSG</sequence>
<keyword evidence="1" id="KW-0812">Transmembrane</keyword>
<evidence type="ECO:0000313" key="3">
    <source>
        <dbReference type="EMBL" id="OGE05318.1"/>
    </source>
</evidence>
<dbReference type="EMBL" id="MFBL01000012">
    <property type="protein sequence ID" value="OGE05318.1"/>
    <property type="molecule type" value="Genomic_DNA"/>
</dbReference>
<evidence type="ECO:0000313" key="4">
    <source>
        <dbReference type="Proteomes" id="UP000178369"/>
    </source>
</evidence>
<evidence type="ECO:0000256" key="2">
    <source>
        <dbReference type="SAM" id="SignalP"/>
    </source>
</evidence>
<protein>
    <submittedName>
        <fullName evidence="3">Uncharacterized protein</fullName>
    </submittedName>
</protein>